<protein>
    <recommendedName>
        <fullName evidence="7">(+)-neomenthol dehydrogenase</fullName>
    </recommendedName>
</protein>
<comment type="caution">
    <text evidence="5">The sequence shown here is derived from an EMBL/GenBank/DDBJ whole genome shotgun (WGS) entry which is preliminary data.</text>
</comment>
<accession>A0AAE1MJA0</accession>
<dbReference type="EMBL" id="JAWXYG010000007">
    <property type="protein sequence ID" value="KAK4266800.1"/>
    <property type="molecule type" value="Genomic_DNA"/>
</dbReference>
<evidence type="ECO:0000256" key="4">
    <source>
        <dbReference type="RuleBase" id="RU000363"/>
    </source>
</evidence>
<dbReference type="AlphaFoldDB" id="A0AAE1MJA0"/>
<evidence type="ECO:0000313" key="5">
    <source>
        <dbReference type="EMBL" id="KAK4266800.1"/>
    </source>
</evidence>
<dbReference type="GO" id="GO:0016020">
    <property type="term" value="C:membrane"/>
    <property type="evidence" value="ECO:0007669"/>
    <property type="project" value="TreeGrafter"/>
</dbReference>
<dbReference type="Pfam" id="PF13561">
    <property type="entry name" value="adh_short_C2"/>
    <property type="match status" value="1"/>
</dbReference>
<evidence type="ECO:0008006" key="7">
    <source>
        <dbReference type="Google" id="ProtNLM"/>
    </source>
</evidence>
<dbReference type="GO" id="GO:0016491">
    <property type="term" value="F:oxidoreductase activity"/>
    <property type="evidence" value="ECO:0007669"/>
    <property type="project" value="UniProtKB-KW"/>
</dbReference>
<dbReference type="InterPro" id="IPR036291">
    <property type="entry name" value="NAD(P)-bd_dom_sf"/>
</dbReference>
<dbReference type="SUPFAM" id="SSF51735">
    <property type="entry name" value="NAD(P)-binding Rossmann-fold domains"/>
    <property type="match status" value="1"/>
</dbReference>
<comment type="similarity">
    <text evidence="1 4">Belongs to the short-chain dehydrogenases/reductases (SDR) family.</text>
</comment>
<reference evidence="5" key="1">
    <citation type="submission" date="2023-10" db="EMBL/GenBank/DDBJ databases">
        <title>Chromosome-level genome of the transformable northern wattle, Acacia crassicarpa.</title>
        <authorList>
            <person name="Massaro I."/>
            <person name="Sinha N.R."/>
            <person name="Poethig S."/>
            <person name="Leichty A.R."/>
        </authorList>
    </citation>
    <scope>NUCLEOTIDE SEQUENCE</scope>
    <source>
        <strain evidence="5">Acra3RX</strain>
        <tissue evidence="5">Leaf</tissue>
    </source>
</reference>
<dbReference type="Gene3D" id="3.40.50.720">
    <property type="entry name" value="NAD(P)-binding Rossmann-like Domain"/>
    <property type="match status" value="1"/>
</dbReference>
<dbReference type="Pfam" id="PF00106">
    <property type="entry name" value="adh_short"/>
    <property type="match status" value="1"/>
</dbReference>
<proteinExistence type="inferred from homology"/>
<organism evidence="5 6">
    <name type="scientific">Acacia crassicarpa</name>
    <name type="common">northern wattle</name>
    <dbReference type="NCBI Taxonomy" id="499986"/>
    <lineage>
        <taxon>Eukaryota</taxon>
        <taxon>Viridiplantae</taxon>
        <taxon>Streptophyta</taxon>
        <taxon>Embryophyta</taxon>
        <taxon>Tracheophyta</taxon>
        <taxon>Spermatophyta</taxon>
        <taxon>Magnoliopsida</taxon>
        <taxon>eudicotyledons</taxon>
        <taxon>Gunneridae</taxon>
        <taxon>Pentapetalae</taxon>
        <taxon>rosids</taxon>
        <taxon>fabids</taxon>
        <taxon>Fabales</taxon>
        <taxon>Fabaceae</taxon>
        <taxon>Caesalpinioideae</taxon>
        <taxon>mimosoid clade</taxon>
        <taxon>Acacieae</taxon>
        <taxon>Acacia</taxon>
    </lineage>
</organism>
<dbReference type="PRINTS" id="PR00081">
    <property type="entry name" value="GDHRDH"/>
</dbReference>
<evidence type="ECO:0000313" key="6">
    <source>
        <dbReference type="Proteomes" id="UP001293593"/>
    </source>
</evidence>
<name>A0AAE1MJA0_9FABA</name>
<sequence>MGEEAKRYAVVTGSNKGIGYGICKKLATRGVKVVLTARNEKRGLEALDKLKQEIGVISSSDSVLFHQLDVTDPSSIASFTHFITTSFGKLDILVNNAGVSPGPVNGEALSKKVSGEEIEWDEIVKCNVDMSRKCVDTNYFGAVRVTEALLPLLQLSSSPTIVNVTSLAGLIKLIKHERAREVLGDLESLTREKLEEVVSEFMKDYEQGTWIEKGWPTMTPPNTVAKAALNVYTRLTAKNYPSFRVNSVSPGFVKTDMTQNYGFSSVDEAAEHIVRLALVPPTGPTGLFFDRDKVIPLE</sequence>
<keyword evidence="2" id="KW-0521">NADP</keyword>
<evidence type="ECO:0000256" key="3">
    <source>
        <dbReference type="ARBA" id="ARBA00023002"/>
    </source>
</evidence>
<keyword evidence="3" id="KW-0560">Oxidoreductase</keyword>
<gene>
    <name evidence="5" type="ORF">QN277_023674</name>
</gene>
<evidence type="ECO:0000256" key="2">
    <source>
        <dbReference type="ARBA" id="ARBA00022857"/>
    </source>
</evidence>
<keyword evidence="6" id="KW-1185">Reference proteome</keyword>
<dbReference type="PRINTS" id="PR00080">
    <property type="entry name" value="SDRFAMILY"/>
</dbReference>
<evidence type="ECO:0000256" key="1">
    <source>
        <dbReference type="ARBA" id="ARBA00006484"/>
    </source>
</evidence>
<dbReference type="PANTHER" id="PTHR43490:SF98">
    <property type="entry name" value="OS02G0640600 PROTEIN"/>
    <property type="match status" value="1"/>
</dbReference>
<dbReference type="InterPro" id="IPR002347">
    <property type="entry name" value="SDR_fam"/>
</dbReference>
<dbReference type="Proteomes" id="UP001293593">
    <property type="component" value="Unassembled WGS sequence"/>
</dbReference>
<dbReference type="PANTHER" id="PTHR43490">
    <property type="entry name" value="(+)-NEOMENTHOL DEHYDROGENASE"/>
    <property type="match status" value="1"/>
</dbReference>